<feature type="transmembrane region" description="Helical" evidence="1">
    <location>
        <begin position="27"/>
        <end position="49"/>
    </location>
</feature>
<evidence type="ECO:0008006" key="4">
    <source>
        <dbReference type="Google" id="ProtNLM"/>
    </source>
</evidence>
<evidence type="ECO:0000313" key="3">
    <source>
        <dbReference type="Proteomes" id="UP000285882"/>
    </source>
</evidence>
<proteinExistence type="predicted"/>
<sequence>MNQHNEMNMSTSTPPEFRWNLMSGGLFLFYTHCGAQSCINFFALIALSLKARRCIIENEKGRERVE</sequence>
<accession>A0ABX5Q4W2</accession>
<keyword evidence="1" id="KW-0472">Membrane</keyword>
<organism evidence="2 3">
    <name type="scientific">Sporolactobacillus terrae</name>
    <dbReference type="NCBI Taxonomy" id="269673"/>
    <lineage>
        <taxon>Bacteria</taxon>
        <taxon>Bacillati</taxon>
        <taxon>Bacillota</taxon>
        <taxon>Bacilli</taxon>
        <taxon>Bacillales</taxon>
        <taxon>Sporolactobacillaceae</taxon>
        <taxon>Sporolactobacillus</taxon>
    </lineage>
</organism>
<evidence type="ECO:0000256" key="1">
    <source>
        <dbReference type="SAM" id="Phobius"/>
    </source>
</evidence>
<keyword evidence="3" id="KW-1185">Reference proteome</keyword>
<name>A0ABX5Q4W2_9BACL</name>
<keyword evidence="1" id="KW-1133">Transmembrane helix</keyword>
<evidence type="ECO:0000313" key="2">
    <source>
        <dbReference type="EMBL" id="QAA21691.1"/>
    </source>
</evidence>
<protein>
    <recommendedName>
        <fullName evidence="4">Transmembrane protein</fullName>
    </recommendedName>
</protein>
<dbReference type="Proteomes" id="UP000285882">
    <property type="component" value="Chromosome"/>
</dbReference>
<gene>
    <name evidence="2" type="ORF">C0674_03110</name>
</gene>
<dbReference type="EMBL" id="CP025688">
    <property type="protein sequence ID" value="QAA21691.1"/>
    <property type="molecule type" value="Genomic_DNA"/>
</dbReference>
<reference evidence="2 3" key="1">
    <citation type="submission" date="2018-01" db="EMBL/GenBank/DDBJ databases">
        <title>Complete genome sequencing of Sporolactobacillus terrae DLG3.</title>
        <authorList>
            <person name="Nam Y.-D."/>
            <person name="Kang J."/>
            <person name="Chung W.-H."/>
        </authorList>
    </citation>
    <scope>NUCLEOTIDE SEQUENCE [LARGE SCALE GENOMIC DNA]</scope>
    <source>
        <strain evidence="2 3">DLG3</strain>
    </source>
</reference>
<keyword evidence="1" id="KW-0812">Transmembrane</keyword>